<evidence type="ECO:0000256" key="1">
    <source>
        <dbReference type="SAM" id="SignalP"/>
    </source>
</evidence>
<gene>
    <name evidence="2" type="ORF">FGADI_6081</name>
</gene>
<reference evidence="2" key="1">
    <citation type="journal article" date="2020" name="BMC Genomics">
        <title>Correction to: Identification and distribution of gene clusters required for synthesis of sphingolipid metabolism inhibitors in diverse species of the filamentous fungus Fusarium.</title>
        <authorList>
            <person name="Kim H.S."/>
            <person name="Lohmar J.M."/>
            <person name="Busman M."/>
            <person name="Brown D.W."/>
            <person name="Naumann T.A."/>
            <person name="Divon H.H."/>
            <person name="Lysoe E."/>
            <person name="Uhlig S."/>
            <person name="Proctor R.H."/>
        </authorList>
    </citation>
    <scope>NUCLEOTIDE SEQUENCE</scope>
    <source>
        <strain evidence="2">NRRL 45417</strain>
    </source>
</reference>
<comment type="caution">
    <text evidence="2">The sequence shown here is derived from an EMBL/GenBank/DDBJ whole genome shotgun (WGS) entry which is preliminary data.</text>
</comment>
<keyword evidence="1" id="KW-0732">Signal</keyword>
<protein>
    <submittedName>
        <fullName evidence="2">Uncharacterized protein</fullName>
    </submittedName>
</protein>
<dbReference type="OrthoDB" id="3780330at2759"/>
<organism evidence="2 3">
    <name type="scientific">Fusarium gaditjirri</name>
    <dbReference type="NCBI Taxonomy" id="282569"/>
    <lineage>
        <taxon>Eukaryota</taxon>
        <taxon>Fungi</taxon>
        <taxon>Dikarya</taxon>
        <taxon>Ascomycota</taxon>
        <taxon>Pezizomycotina</taxon>
        <taxon>Sordariomycetes</taxon>
        <taxon>Hypocreomycetidae</taxon>
        <taxon>Hypocreales</taxon>
        <taxon>Nectriaceae</taxon>
        <taxon>Fusarium</taxon>
        <taxon>Fusarium nisikadoi species complex</taxon>
    </lineage>
</organism>
<keyword evidence="3" id="KW-1185">Reference proteome</keyword>
<sequence>MTTGIMAPILGTFYLSLLFILLLFSQFLDAIDLSVKHPAQGQLKVRLDYGLATQPIPGLSESKRKENQHRYLFSSYLVFNEPVSSITDGQLRMIAQVAHGEMEKDMQQYKPAFFPKGSTKPSYLPSVMTIVAFGNEIILSSSQKGRDGFIDEWPQSPVKLALDRCSTLWRERVVNDPGNNADPAAWHKNQAKCGEVNAFHQYYMTHTTAIPEVDPKVRVTTVVKGSKGFSILPPCGTARNGEDEKEFWGCNLLVRDQDVHYIGQREKALPFALHKIAGGVQKKGQIQMCTRNHIIWEGE</sequence>
<dbReference type="AlphaFoldDB" id="A0A8H4WX64"/>
<evidence type="ECO:0000313" key="2">
    <source>
        <dbReference type="EMBL" id="KAF4953315.1"/>
    </source>
</evidence>
<dbReference type="Proteomes" id="UP000604273">
    <property type="component" value="Unassembled WGS sequence"/>
</dbReference>
<accession>A0A8H4WX64</accession>
<evidence type="ECO:0000313" key="3">
    <source>
        <dbReference type="Proteomes" id="UP000604273"/>
    </source>
</evidence>
<proteinExistence type="predicted"/>
<feature type="signal peptide" evidence="1">
    <location>
        <begin position="1"/>
        <end position="30"/>
    </location>
</feature>
<name>A0A8H4WX64_9HYPO</name>
<dbReference type="EMBL" id="JABFAI010000138">
    <property type="protein sequence ID" value="KAF4953315.1"/>
    <property type="molecule type" value="Genomic_DNA"/>
</dbReference>
<feature type="chain" id="PRO_5034064268" evidence="1">
    <location>
        <begin position="31"/>
        <end position="299"/>
    </location>
</feature>
<reference evidence="2" key="2">
    <citation type="submission" date="2020-05" db="EMBL/GenBank/DDBJ databases">
        <authorList>
            <person name="Kim H.-S."/>
            <person name="Proctor R.H."/>
            <person name="Brown D.W."/>
        </authorList>
    </citation>
    <scope>NUCLEOTIDE SEQUENCE</scope>
    <source>
        <strain evidence="2">NRRL 45417</strain>
    </source>
</reference>